<feature type="compositionally biased region" description="Basic and acidic residues" evidence="2">
    <location>
        <begin position="70"/>
        <end position="82"/>
    </location>
</feature>
<reference evidence="3 4" key="1">
    <citation type="submission" date="2017-06" db="EMBL/GenBank/DDBJ databases">
        <title>Comparative genomic analysis of Ambrosia Fusariam Clade fungi.</title>
        <authorList>
            <person name="Stajich J.E."/>
            <person name="Carrillo J."/>
            <person name="Kijimoto T."/>
            <person name="Eskalen A."/>
            <person name="O'Donnell K."/>
            <person name="Kasson M."/>
        </authorList>
    </citation>
    <scope>NUCLEOTIDE SEQUENCE [LARGE SCALE GENOMIC DNA]</scope>
    <source>
        <strain evidence="3">UCR3666</strain>
    </source>
</reference>
<proteinExistence type="predicted"/>
<evidence type="ECO:0000313" key="4">
    <source>
        <dbReference type="Proteomes" id="UP000277212"/>
    </source>
</evidence>
<keyword evidence="4" id="KW-1185">Reference proteome</keyword>
<accession>A0A3M2SRH9</accession>
<feature type="coiled-coil region" evidence="1">
    <location>
        <begin position="31"/>
        <end position="69"/>
    </location>
</feature>
<evidence type="ECO:0000256" key="1">
    <source>
        <dbReference type="SAM" id="Coils"/>
    </source>
</evidence>
<organism evidence="3 4">
    <name type="scientific">Fusarium kuroshium</name>
    <dbReference type="NCBI Taxonomy" id="2010991"/>
    <lineage>
        <taxon>Eukaryota</taxon>
        <taxon>Fungi</taxon>
        <taxon>Dikarya</taxon>
        <taxon>Ascomycota</taxon>
        <taxon>Pezizomycotina</taxon>
        <taxon>Sordariomycetes</taxon>
        <taxon>Hypocreomycetidae</taxon>
        <taxon>Hypocreales</taxon>
        <taxon>Nectriaceae</taxon>
        <taxon>Fusarium</taxon>
        <taxon>Fusarium solani species complex</taxon>
    </lineage>
</organism>
<evidence type="ECO:0000313" key="3">
    <source>
        <dbReference type="EMBL" id="RMJ19935.1"/>
    </source>
</evidence>
<gene>
    <name evidence="3" type="ORF">CDV36_000375</name>
</gene>
<dbReference type="EMBL" id="NKUJ01000003">
    <property type="protein sequence ID" value="RMJ19935.1"/>
    <property type="molecule type" value="Genomic_DNA"/>
</dbReference>
<dbReference type="AlphaFoldDB" id="A0A3M2SRH9"/>
<comment type="caution">
    <text evidence="3">The sequence shown here is derived from an EMBL/GenBank/DDBJ whole genome shotgun (WGS) entry which is preliminary data.</text>
</comment>
<feature type="region of interest" description="Disordered" evidence="2">
    <location>
        <begin position="70"/>
        <end position="92"/>
    </location>
</feature>
<keyword evidence="1" id="KW-0175">Coiled coil</keyword>
<dbReference type="Proteomes" id="UP000277212">
    <property type="component" value="Unassembled WGS sequence"/>
</dbReference>
<evidence type="ECO:0000256" key="2">
    <source>
        <dbReference type="SAM" id="MobiDB-lite"/>
    </source>
</evidence>
<sequence length="92" mass="10774">MDQAVTRIHGAICTSVTDALQDQMMAEPEQLTNTNSEVQKQIQERQAFEDQVHERIEKLEREVDRLKAKSLEQPPTREEYHDPQNYLAEMFS</sequence>
<protein>
    <submittedName>
        <fullName evidence="3">Uncharacterized protein</fullName>
    </submittedName>
</protein>
<name>A0A3M2SRH9_9HYPO</name>